<protein>
    <submittedName>
        <fullName evidence="2">Uncharacterized protein</fullName>
    </submittedName>
</protein>
<dbReference type="Proteomes" id="UP000019678">
    <property type="component" value="Unassembled WGS sequence"/>
</dbReference>
<dbReference type="EMBL" id="ASRX01000102">
    <property type="protein sequence ID" value="EYF00683.1"/>
    <property type="molecule type" value="Genomic_DNA"/>
</dbReference>
<evidence type="ECO:0000256" key="1">
    <source>
        <dbReference type="SAM" id="MobiDB-lite"/>
    </source>
</evidence>
<evidence type="ECO:0000313" key="2">
    <source>
        <dbReference type="EMBL" id="EYF00683.1"/>
    </source>
</evidence>
<comment type="caution">
    <text evidence="2">The sequence shown here is derived from an EMBL/GenBank/DDBJ whole genome shotgun (WGS) entry which is preliminary data.</text>
</comment>
<name>A0A017SUM4_9BACT</name>
<dbReference type="eggNOG" id="COG1403">
    <property type="taxonomic scope" value="Bacteria"/>
</dbReference>
<dbReference type="AlphaFoldDB" id="A0A017SUM4"/>
<sequence>MNCNATKQDKDVQFDRLFLPDRDNTSAAFHDTADGKVTPAPALTHAQQQIASDTLVLVGLDKSRTQVTDENGTFVAIDRVAQRMEVRALALSSLEDLQTNTTAAMRRQIVRTAQGHGFFSLWMSVFAHDPVMTRMLIEAFEGTATEGFDPETGRSLSPRPSNGLPHAGKI</sequence>
<feature type="region of interest" description="Disordered" evidence="1">
    <location>
        <begin position="147"/>
        <end position="170"/>
    </location>
</feature>
<keyword evidence="3" id="KW-1185">Reference proteome</keyword>
<reference evidence="2 3" key="1">
    <citation type="submission" date="2013-05" db="EMBL/GenBank/DDBJ databases">
        <title>Genome assembly of Chondromyces apiculatus DSM 436.</title>
        <authorList>
            <person name="Sharma G."/>
            <person name="Khatri I."/>
            <person name="Kaur C."/>
            <person name="Mayilraj S."/>
            <person name="Subramanian S."/>
        </authorList>
    </citation>
    <scope>NUCLEOTIDE SEQUENCE [LARGE SCALE GENOMIC DNA]</scope>
    <source>
        <strain evidence="2 3">DSM 436</strain>
    </source>
</reference>
<organism evidence="2 3">
    <name type="scientific">Chondromyces apiculatus DSM 436</name>
    <dbReference type="NCBI Taxonomy" id="1192034"/>
    <lineage>
        <taxon>Bacteria</taxon>
        <taxon>Pseudomonadati</taxon>
        <taxon>Myxococcota</taxon>
        <taxon>Polyangia</taxon>
        <taxon>Polyangiales</taxon>
        <taxon>Polyangiaceae</taxon>
        <taxon>Chondromyces</taxon>
    </lineage>
</organism>
<dbReference type="RefSeq" id="WP_197041554.1">
    <property type="nucleotide sequence ID" value="NZ_ASRX01000102.1"/>
</dbReference>
<evidence type="ECO:0000313" key="3">
    <source>
        <dbReference type="Proteomes" id="UP000019678"/>
    </source>
</evidence>
<accession>A0A017SUM4</accession>
<proteinExistence type="predicted"/>
<dbReference type="STRING" id="1192034.CAP_0374"/>
<gene>
    <name evidence="2" type="ORF">CAP_0374</name>
</gene>